<feature type="compositionally biased region" description="Polar residues" evidence="3">
    <location>
        <begin position="1"/>
        <end position="10"/>
    </location>
</feature>
<evidence type="ECO:0008006" key="6">
    <source>
        <dbReference type="Google" id="ProtNLM"/>
    </source>
</evidence>
<dbReference type="Pfam" id="PF04885">
    <property type="entry name" value="Stig1"/>
    <property type="match status" value="1"/>
</dbReference>
<protein>
    <recommendedName>
        <fullName evidence="6">Stigma-specific protein Stig1</fullName>
    </recommendedName>
</protein>
<dbReference type="Proteomes" id="UP001642360">
    <property type="component" value="Unassembled WGS sequence"/>
</dbReference>
<evidence type="ECO:0000313" key="4">
    <source>
        <dbReference type="EMBL" id="CAK9163908.1"/>
    </source>
</evidence>
<evidence type="ECO:0000313" key="5">
    <source>
        <dbReference type="Proteomes" id="UP001642360"/>
    </source>
</evidence>
<dbReference type="PANTHER" id="PTHR33227:SF48">
    <property type="entry name" value="STIGMA-SPECIFIC STIG1-LIKE PROTEIN 4"/>
    <property type="match status" value="1"/>
</dbReference>
<keyword evidence="5" id="KW-1185">Reference proteome</keyword>
<feature type="region of interest" description="Disordered" evidence="3">
    <location>
        <begin position="1"/>
        <end position="21"/>
    </location>
</feature>
<organism evidence="4 5">
    <name type="scientific">Ilex paraguariensis</name>
    <name type="common">yerba mate</name>
    <dbReference type="NCBI Taxonomy" id="185542"/>
    <lineage>
        <taxon>Eukaryota</taxon>
        <taxon>Viridiplantae</taxon>
        <taxon>Streptophyta</taxon>
        <taxon>Embryophyta</taxon>
        <taxon>Tracheophyta</taxon>
        <taxon>Spermatophyta</taxon>
        <taxon>Magnoliopsida</taxon>
        <taxon>eudicotyledons</taxon>
        <taxon>Gunneridae</taxon>
        <taxon>Pentapetalae</taxon>
        <taxon>asterids</taxon>
        <taxon>campanulids</taxon>
        <taxon>Aquifoliales</taxon>
        <taxon>Aquifoliaceae</taxon>
        <taxon>Ilex</taxon>
    </lineage>
</organism>
<feature type="compositionally biased region" description="Low complexity" evidence="3">
    <location>
        <begin position="11"/>
        <end position="20"/>
    </location>
</feature>
<evidence type="ECO:0000256" key="1">
    <source>
        <dbReference type="ARBA" id="ARBA00006010"/>
    </source>
</evidence>
<evidence type="ECO:0000256" key="2">
    <source>
        <dbReference type="ARBA" id="ARBA00022729"/>
    </source>
</evidence>
<comment type="caution">
    <text evidence="4">The sequence shown here is derived from an EMBL/GenBank/DDBJ whole genome shotgun (WGS) entry which is preliminary data.</text>
</comment>
<sequence length="185" mass="20720">MKLQNNATNGSSPSSASSSPWLKRVMNPRATGCWNRPWICNEGKFPPKIKKLCCKNRCVDVTSDVNNCGLCGIRCPFNWQCCHRLCINTNVNPFHCGRCDHKCPFPSFCFYGMCGYAQPLPPFPFPPKPFPPKPFPPKPFPPKPFPPKPFPPKPFPPKPFPPKPFPPKPPHGPYPPQRGRPPSSG</sequence>
<evidence type="ECO:0000256" key="3">
    <source>
        <dbReference type="SAM" id="MobiDB-lite"/>
    </source>
</evidence>
<gene>
    <name evidence="4" type="ORF">ILEXP_LOCUS32979</name>
</gene>
<dbReference type="EMBL" id="CAUOFW020004114">
    <property type="protein sequence ID" value="CAK9163908.1"/>
    <property type="molecule type" value="Genomic_DNA"/>
</dbReference>
<dbReference type="InterPro" id="IPR006969">
    <property type="entry name" value="Stig-like"/>
</dbReference>
<proteinExistence type="inferred from homology"/>
<feature type="region of interest" description="Disordered" evidence="3">
    <location>
        <begin position="134"/>
        <end position="185"/>
    </location>
</feature>
<dbReference type="AlphaFoldDB" id="A0ABC8T3C1"/>
<accession>A0ABC8T3C1</accession>
<dbReference type="PANTHER" id="PTHR33227">
    <property type="entry name" value="STIGMA-SPECIFIC STIG1-LIKE PROTEIN 3"/>
    <property type="match status" value="1"/>
</dbReference>
<name>A0ABC8T3C1_9AQUA</name>
<comment type="similarity">
    <text evidence="1">Belongs to the STIG1 family.</text>
</comment>
<reference evidence="4 5" key="1">
    <citation type="submission" date="2024-02" db="EMBL/GenBank/DDBJ databases">
        <authorList>
            <person name="Vignale AGUSTIN F."/>
            <person name="Sosa J E."/>
            <person name="Modenutti C."/>
        </authorList>
    </citation>
    <scope>NUCLEOTIDE SEQUENCE [LARGE SCALE GENOMIC DNA]</scope>
</reference>
<keyword evidence="2" id="KW-0732">Signal</keyword>